<dbReference type="EMBL" id="UINC01015664">
    <property type="protein sequence ID" value="SVA65802.1"/>
    <property type="molecule type" value="Genomic_DNA"/>
</dbReference>
<dbReference type="PANTHER" id="PTHR43464:SF23">
    <property type="entry name" value="JUVENILE HORMONE ACID O-METHYLTRANSFERASE"/>
    <property type="match status" value="1"/>
</dbReference>
<feature type="domain" description="Methyltransferase" evidence="1">
    <location>
        <begin position="40"/>
        <end position="127"/>
    </location>
</feature>
<dbReference type="AlphaFoldDB" id="A0A381XMS7"/>
<dbReference type="Pfam" id="PF13649">
    <property type="entry name" value="Methyltransf_25"/>
    <property type="match status" value="1"/>
</dbReference>
<name>A0A381XMS7_9ZZZZ</name>
<dbReference type="PANTHER" id="PTHR43464">
    <property type="entry name" value="METHYLTRANSFERASE"/>
    <property type="match status" value="1"/>
</dbReference>
<dbReference type="GO" id="GO:0006744">
    <property type="term" value="P:ubiquinone biosynthetic process"/>
    <property type="evidence" value="ECO:0007669"/>
    <property type="project" value="TreeGrafter"/>
</dbReference>
<dbReference type="SUPFAM" id="SSF53335">
    <property type="entry name" value="S-adenosyl-L-methionine-dependent methyltransferases"/>
    <property type="match status" value="1"/>
</dbReference>
<feature type="non-terminal residue" evidence="2">
    <location>
        <position position="1"/>
    </location>
</feature>
<dbReference type="Gene3D" id="3.40.50.150">
    <property type="entry name" value="Vaccinia Virus protein VP39"/>
    <property type="match status" value="1"/>
</dbReference>
<evidence type="ECO:0000259" key="1">
    <source>
        <dbReference type="Pfam" id="PF13649"/>
    </source>
</evidence>
<reference evidence="2" key="1">
    <citation type="submission" date="2018-05" db="EMBL/GenBank/DDBJ databases">
        <authorList>
            <person name="Lanie J.A."/>
            <person name="Ng W.-L."/>
            <person name="Kazmierczak K.M."/>
            <person name="Andrzejewski T.M."/>
            <person name="Davidsen T.M."/>
            <person name="Wayne K.J."/>
            <person name="Tettelin H."/>
            <person name="Glass J.I."/>
            <person name="Rusch D."/>
            <person name="Podicherti R."/>
            <person name="Tsui H.-C.T."/>
            <person name="Winkler M.E."/>
        </authorList>
    </citation>
    <scope>NUCLEOTIDE SEQUENCE</scope>
</reference>
<evidence type="ECO:0000313" key="2">
    <source>
        <dbReference type="EMBL" id="SVA65802.1"/>
    </source>
</evidence>
<dbReference type="InterPro" id="IPR041698">
    <property type="entry name" value="Methyltransf_25"/>
</dbReference>
<dbReference type="InterPro" id="IPR029063">
    <property type="entry name" value="SAM-dependent_MTases_sf"/>
</dbReference>
<gene>
    <name evidence="2" type="ORF">METZ01_LOCUS118656</name>
</gene>
<proteinExistence type="predicted"/>
<dbReference type="GO" id="GO:0008168">
    <property type="term" value="F:methyltransferase activity"/>
    <property type="evidence" value="ECO:0007669"/>
    <property type="project" value="TreeGrafter"/>
</dbReference>
<sequence length="191" mass="21471">VSNEDRRRWNERYREGAYQSREHPSAVLLDWQDALTGNSVLDIACGRGRNAIHLASLGFDVDAVDISDIAIQQAAQRAKSMDLRIHWITQDLERSLPLEGPYDLILMIRYVDHRLLSTAVKLLAPRGKILVEEHLISDEDVVGPTNPCFRVLPGSVQRTLGGLEIEREFEGLIREPDGSQAALVRVLAQRV</sequence>
<protein>
    <recommendedName>
        <fullName evidence="1">Methyltransferase domain-containing protein</fullName>
    </recommendedName>
</protein>
<dbReference type="CDD" id="cd02440">
    <property type="entry name" value="AdoMet_MTases"/>
    <property type="match status" value="1"/>
</dbReference>
<organism evidence="2">
    <name type="scientific">marine metagenome</name>
    <dbReference type="NCBI Taxonomy" id="408172"/>
    <lineage>
        <taxon>unclassified sequences</taxon>
        <taxon>metagenomes</taxon>
        <taxon>ecological metagenomes</taxon>
    </lineage>
</organism>
<accession>A0A381XMS7</accession>